<dbReference type="EMBL" id="RAQH01000004">
    <property type="protein sequence ID" value="RKE87530.1"/>
    <property type="molecule type" value="Genomic_DNA"/>
</dbReference>
<dbReference type="FunFam" id="3.40.50.1980:FF:000026">
    <property type="entry name" value="Histidinol dehydrogenase"/>
    <property type="match status" value="1"/>
</dbReference>
<dbReference type="PANTHER" id="PTHR21256">
    <property type="entry name" value="HISTIDINOL DEHYDROGENASE HDH"/>
    <property type="match status" value="1"/>
</dbReference>
<evidence type="ECO:0000313" key="19">
    <source>
        <dbReference type="EMBL" id="GGG55929.1"/>
    </source>
</evidence>
<feature type="binding site" evidence="12 16">
    <location>
        <position position="259"/>
    </location>
    <ligand>
        <name>substrate</name>
    </ligand>
</feature>
<dbReference type="FunFam" id="1.20.5.1300:FF:000001">
    <property type="entry name" value="Histidine biosynthesis trifunctional protein"/>
    <property type="match status" value="1"/>
</dbReference>
<keyword evidence="10 12" id="KW-0368">Histidine biosynthesis</keyword>
<dbReference type="InterPro" id="IPR016161">
    <property type="entry name" value="Ald_DH/histidinol_DH"/>
</dbReference>
<feature type="binding site" evidence="12 16">
    <location>
        <position position="324"/>
    </location>
    <ligand>
        <name>substrate</name>
    </ligand>
</feature>
<gene>
    <name evidence="12 19" type="primary">hisD</name>
    <name evidence="20" type="ORF">BXY58_1645</name>
    <name evidence="19" type="ORF">GCM10007332_16980</name>
</gene>
<feature type="binding site" evidence="12 17">
    <location>
        <position position="256"/>
    </location>
    <ligand>
        <name>Zn(2+)</name>
        <dbReference type="ChEBI" id="CHEBI:29105"/>
    </ligand>
</feature>
<evidence type="ECO:0000256" key="1">
    <source>
        <dbReference type="ARBA" id="ARBA00003850"/>
    </source>
</evidence>
<evidence type="ECO:0000256" key="7">
    <source>
        <dbReference type="ARBA" id="ARBA00022833"/>
    </source>
</evidence>
<dbReference type="HAMAP" id="MF_01024">
    <property type="entry name" value="HisD"/>
    <property type="match status" value="1"/>
</dbReference>
<evidence type="ECO:0000256" key="11">
    <source>
        <dbReference type="ARBA" id="ARBA00049489"/>
    </source>
</evidence>
<dbReference type="UniPathway" id="UPA00031">
    <property type="reaction ID" value="UER00014"/>
</dbReference>
<dbReference type="InterPro" id="IPR012131">
    <property type="entry name" value="Hstdl_DH"/>
</dbReference>
<dbReference type="GO" id="GO:0004399">
    <property type="term" value="F:histidinol dehydrogenase activity"/>
    <property type="evidence" value="ECO:0007669"/>
    <property type="project" value="UniProtKB-UniRule"/>
</dbReference>
<evidence type="ECO:0000256" key="10">
    <source>
        <dbReference type="ARBA" id="ARBA00023102"/>
    </source>
</evidence>
<keyword evidence="6 12" id="KW-0479">Metal-binding</keyword>
<dbReference type="Proteomes" id="UP000658202">
    <property type="component" value="Unassembled WGS sequence"/>
</dbReference>
<feature type="binding site" evidence="12 15">
    <location>
        <position position="125"/>
    </location>
    <ligand>
        <name>NAD(+)</name>
        <dbReference type="ChEBI" id="CHEBI:57540"/>
    </ligand>
</feature>
<evidence type="ECO:0000256" key="13">
    <source>
        <dbReference type="PIRNR" id="PIRNR000099"/>
    </source>
</evidence>
<dbReference type="PIRSF" id="PIRSF000099">
    <property type="entry name" value="Histidinol_dh"/>
    <property type="match status" value="1"/>
</dbReference>
<dbReference type="NCBIfam" id="TIGR00069">
    <property type="entry name" value="hisD"/>
    <property type="match status" value="1"/>
</dbReference>
<keyword evidence="22" id="KW-1185">Reference proteome</keyword>
<dbReference type="Gene3D" id="1.20.5.1300">
    <property type="match status" value="1"/>
</dbReference>
<evidence type="ECO:0000256" key="4">
    <source>
        <dbReference type="ARBA" id="ARBA00012965"/>
    </source>
</evidence>
<sequence>MMKQYKYPPISEWKSLCERPLQNQENLESQVKEVFSEVKDNGDKALKFFTEKFDKVSIQDLKVSESEINEAEKLVSEELKSAIKIASENIKKFHNSQQEEKNIIETTEGVFCWRESRAIENIGIYIPGGTAPLFSTVLMLGIPATIAGCQNVALCSPPDKNGKINPAILFTADLIGIKNIFKIGGSQAIAALTFGTETIPKVDKIFGPGNQYVTSAKQLAQNYGVAIDIPAGPSEVLVIADETSTPEFVAIDLLSQAEHGTDSQVILLSNSEKIINEINIEIKKQITDLPRKEIAEIALQNSKSILLNSINEAIEFSNYYAPEHLILAIKNAENFTDKIKNAGSVFLGNYSPESAGDYASGTNHTLPTNGFAKNYSGVSLESFVKKITFQNITKKGIQNIGKTIELMAEAEELMAHKNAVSVRLKYLENES</sequence>
<reference evidence="19" key="1">
    <citation type="journal article" date="2014" name="Int. J. Syst. Evol. Microbiol.">
        <title>Complete genome of a new Firmicutes species belonging to the dominant human colonic microbiota ('Ruminococcus bicirculans') reveals two chromosomes and a selective capacity to utilize plant glucans.</title>
        <authorList>
            <consortium name="NISC Comparative Sequencing Program"/>
            <person name="Wegmann U."/>
            <person name="Louis P."/>
            <person name="Goesmann A."/>
            <person name="Henrissat B."/>
            <person name="Duncan S.H."/>
            <person name="Flint H.J."/>
        </authorList>
    </citation>
    <scope>NUCLEOTIDE SEQUENCE</scope>
    <source>
        <strain evidence="19">CCM 8490</strain>
    </source>
</reference>
<feature type="binding site" evidence="12 16">
    <location>
        <position position="234"/>
    </location>
    <ligand>
        <name>substrate</name>
    </ligand>
</feature>
<evidence type="ECO:0000256" key="17">
    <source>
        <dbReference type="PIRSR" id="PIRSR000099-4"/>
    </source>
</evidence>
<keyword evidence="7 12" id="KW-0862">Zinc</keyword>
<evidence type="ECO:0000256" key="2">
    <source>
        <dbReference type="ARBA" id="ARBA00004940"/>
    </source>
</evidence>
<evidence type="ECO:0000256" key="18">
    <source>
        <dbReference type="RuleBase" id="RU004175"/>
    </source>
</evidence>
<evidence type="ECO:0000256" key="15">
    <source>
        <dbReference type="PIRSR" id="PIRSR000099-2"/>
    </source>
</evidence>
<dbReference type="PRINTS" id="PR00083">
    <property type="entry name" value="HOLDHDRGNASE"/>
</dbReference>
<name>A0A420D9A6_9FLAO</name>
<reference evidence="19" key="4">
    <citation type="submission" date="2024-05" db="EMBL/GenBank/DDBJ databases">
        <authorList>
            <person name="Sun Q."/>
            <person name="Sedlacek I."/>
        </authorList>
    </citation>
    <scope>NUCLEOTIDE SEQUENCE</scope>
    <source>
        <strain evidence="19">CCM 8490</strain>
    </source>
</reference>
<comment type="catalytic activity">
    <reaction evidence="11 12">
        <text>L-histidinol + 2 NAD(+) + H2O = L-histidine + 2 NADH + 3 H(+)</text>
        <dbReference type="Rhea" id="RHEA:20641"/>
        <dbReference type="ChEBI" id="CHEBI:15377"/>
        <dbReference type="ChEBI" id="CHEBI:15378"/>
        <dbReference type="ChEBI" id="CHEBI:57540"/>
        <dbReference type="ChEBI" id="CHEBI:57595"/>
        <dbReference type="ChEBI" id="CHEBI:57699"/>
        <dbReference type="ChEBI" id="CHEBI:57945"/>
        <dbReference type="EC" id="1.1.1.23"/>
    </reaction>
</comment>
<feature type="active site" description="Proton acceptor" evidence="12 14">
    <location>
        <position position="323"/>
    </location>
</feature>
<evidence type="ECO:0000313" key="20">
    <source>
        <dbReference type="EMBL" id="RKE87530.1"/>
    </source>
</evidence>
<feature type="binding site" evidence="12 17">
    <location>
        <position position="416"/>
    </location>
    <ligand>
        <name>Zn(2+)</name>
        <dbReference type="ChEBI" id="CHEBI:29105"/>
    </ligand>
</feature>
<proteinExistence type="inferred from homology"/>
<reference evidence="22" key="3">
    <citation type="journal article" date="2019" name="Int. J. Syst. Evol. Microbiol.">
        <title>The Global Catalogue of Microorganisms (GCM) 10K type strain sequencing project: providing services to taxonomists for standard genome sequencing and annotation.</title>
        <authorList>
            <consortium name="The Broad Institute Genomics Platform"/>
            <consortium name="The Broad Institute Genome Sequencing Center for Infectious Disease"/>
            <person name="Wu L."/>
            <person name="Ma J."/>
        </authorList>
    </citation>
    <scope>NUCLEOTIDE SEQUENCE [LARGE SCALE GENOMIC DNA]</scope>
    <source>
        <strain evidence="22">CCM 8490</strain>
    </source>
</reference>
<dbReference type="GO" id="GO:0000105">
    <property type="term" value="P:L-histidine biosynthetic process"/>
    <property type="evidence" value="ECO:0007669"/>
    <property type="project" value="UniProtKB-UniRule"/>
</dbReference>
<dbReference type="FunFam" id="3.40.50.1980:FF:000001">
    <property type="entry name" value="Histidinol dehydrogenase"/>
    <property type="match status" value="1"/>
</dbReference>
<feature type="binding site" evidence="12 16">
    <location>
        <position position="416"/>
    </location>
    <ligand>
        <name>substrate</name>
    </ligand>
</feature>
<feature type="binding site" evidence="12 16">
    <location>
        <position position="411"/>
    </location>
    <ligand>
        <name>substrate</name>
    </ligand>
</feature>
<dbReference type="GO" id="GO:0008270">
    <property type="term" value="F:zinc ion binding"/>
    <property type="evidence" value="ECO:0007669"/>
    <property type="project" value="UniProtKB-UniRule"/>
</dbReference>
<evidence type="ECO:0000256" key="12">
    <source>
        <dbReference type="HAMAP-Rule" id="MF_01024"/>
    </source>
</evidence>
<dbReference type="Gene3D" id="3.40.50.1980">
    <property type="entry name" value="Nitrogenase molybdenum iron protein domain"/>
    <property type="match status" value="2"/>
</dbReference>
<keyword evidence="8 12" id="KW-0560">Oxidoreductase</keyword>
<feature type="binding site" evidence="12 15">
    <location>
        <position position="187"/>
    </location>
    <ligand>
        <name>NAD(+)</name>
        <dbReference type="ChEBI" id="CHEBI:57540"/>
    </ligand>
</feature>
<evidence type="ECO:0000256" key="14">
    <source>
        <dbReference type="PIRSR" id="PIRSR000099-1"/>
    </source>
</evidence>
<dbReference type="EMBL" id="BMCW01000003">
    <property type="protein sequence ID" value="GGG55929.1"/>
    <property type="molecule type" value="Genomic_DNA"/>
</dbReference>
<evidence type="ECO:0000256" key="6">
    <source>
        <dbReference type="ARBA" id="ARBA00022723"/>
    </source>
</evidence>
<keyword evidence="9 12" id="KW-0520">NAD</keyword>
<protein>
    <recommendedName>
        <fullName evidence="4 12">Histidinol dehydrogenase</fullName>
        <shortName evidence="12">HDH</shortName>
        <ecNumber evidence="4 12">1.1.1.23</ecNumber>
    </recommendedName>
</protein>
<dbReference type="PANTHER" id="PTHR21256:SF2">
    <property type="entry name" value="HISTIDINE BIOSYNTHESIS TRIFUNCTIONAL PROTEIN"/>
    <property type="match status" value="1"/>
</dbReference>
<dbReference type="SUPFAM" id="SSF53720">
    <property type="entry name" value="ALDH-like"/>
    <property type="match status" value="1"/>
</dbReference>
<evidence type="ECO:0000256" key="16">
    <source>
        <dbReference type="PIRSR" id="PIRSR000099-3"/>
    </source>
</evidence>
<dbReference type="CDD" id="cd06572">
    <property type="entry name" value="Histidinol_dh"/>
    <property type="match status" value="1"/>
</dbReference>
<dbReference type="EC" id="1.1.1.23" evidence="4 12"/>
<dbReference type="Pfam" id="PF00815">
    <property type="entry name" value="Histidinol_dh"/>
    <property type="match status" value="1"/>
</dbReference>
<dbReference type="Proteomes" id="UP000285906">
    <property type="component" value="Unassembled WGS sequence"/>
</dbReference>
<evidence type="ECO:0000313" key="22">
    <source>
        <dbReference type="Proteomes" id="UP000658202"/>
    </source>
</evidence>
<feature type="active site" description="Proton acceptor" evidence="12 14">
    <location>
        <position position="324"/>
    </location>
</feature>
<evidence type="ECO:0000256" key="3">
    <source>
        <dbReference type="ARBA" id="ARBA00010178"/>
    </source>
</evidence>
<dbReference type="InterPro" id="IPR022695">
    <property type="entry name" value="Histidinol_DH_monofunct"/>
</dbReference>
<reference evidence="20 21" key="2">
    <citation type="submission" date="2018-09" db="EMBL/GenBank/DDBJ databases">
        <title>Genomic Encyclopedia of Archaeal and Bacterial Type Strains, Phase II (KMG-II): from individual species to whole genera.</title>
        <authorList>
            <person name="Goeker M."/>
        </authorList>
    </citation>
    <scope>NUCLEOTIDE SEQUENCE [LARGE SCALE GENOMIC DNA]</scope>
    <source>
        <strain evidence="20 21">DSM 27620</strain>
    </source>
</reference>
<comment type="caution">
    <text evidence="20">The sequence shown here is derived from an EMBL/GenBank/DDBJ whole genome shotgun (WGS) entry which is preliminary data.</text>
</comment>
<evidence type="ECO:0000256" key="5">
    <source>
        <dbReference type="ARBA" id="ARBA00022605"/>
    </source>
</evidence>
<feature type="binding site" evidence="12 15">
    <location>
        <position position="210"/>
    </location>
    <ligand>
        <name>NAD(+)</name>
        <dbReference type="ChEBI" id="CHEBI:57540"/>
    </ligand>
</feature>
<evidence type="ECO:0000256" key="9">
    <source>
        <dbReference type="ARBA" id="ARBA00023027"/>
    </source>
</evidence>
<feature type="binding site" evidence="12 16">
    <location>
        <position position="357"/>
    </location>
    <ligand>
        <name>substrate</name>
    </ligand>
</feature>
<feature type="binding site" evidence="12 17">
    <location>
        <position position="259"/>
    </location>
    <ligand>
        <name>Zn(2+)</name>
        <dbReference type="ChEBI" id="CHEBI:29105"/>
    </ligand>
</feature>
<dbReference type="GO" id="GO:0051287">
    <property type="term" value="F:NAD binding"/>
    <property type="evidence" value="ECO:0007669"/>
    <property type="project" value="InterPro"/>
</dbReference>
<comment type="similarity">
    <text evidence="3 12 13 18">Belongs to the histidinol dehydrogenase family.</text>
</comment>
<accession>A0A420D9A6</accession>
<evidence type="ECO:0000256" key="8">
    <source>
        <dbReference type="ARBA" id="ARBA00023002"/>
    </source>
</evidence>
<feature type="binding site" evidence="12 16">
    <location>
        <position position="256"/>
    </location>
    <ligand>
        <name>substrate</name>
    </ligand>
</feature>
<comment type="cofactor">
    <cofactor evidence="12 17">
        <name>Zn(2+)</name>
        <dbReference type="ChEBI" id="CHEBI:29105"/>
    </cofactor>
    <text evidence="12 17">Binds 1 zinc ion per subunit.</text>
</comment>
<organism evidence="20 21">
    <name type="scientific">Epilithonimonas arachidiradicis</name>
    <dbReference type="NCBI Taxonomy" id="1617282"/>
    <lineage>
        <taxon>Bacteria</taxon>
        <taxon>Pseudomonadati</taxon>
        <taxon>Bacteroidota</taxon>
        <taxon>Flavobacteriia</taxon>
        <taxon>Flavobacteriales</taxon>
        <taxon>Weeksellaceae</taxon>
        <taxon>Chryseobacterium group</taxon>
        <taxon>Epilithonimonas</taxon>
    </lineage>
</organism>
<dbReference type="GO" id="GO:0005829">
    <property type="term" value="C:cytosol"/>
    <property type="evidence" value="ECO:0007669"/>
    <property type="project" value="TreeGrafter"/>
</dbReference>
<comment type="pathway">
    <text evidence="2 12">Amino-acid biosynthesis; L-histidine biosynthesis; L-histidine from 5-phospho-alpha-D-ribose 1-diphosphate: step 9/9.</text>
</comment>
<feature type="binding site" evidence="12 17">
    <location>
        <position position="357"/>
    </location>
    <ligand>
        <name>Zn(2+)</name>
        <dbReference type="ChEBI" id="CHEBI:29105"/>
    </ligand>
</feature>
<evidence type="ECO:0000313" key="21">
    <source>
        <dbReference type="Proteomes" id="UP000285906"/>
    </source>
</evidence>
<comment type="function">
    <text evidence="1 12">Catalyzes the sequential NAD-dependent oxidations of L-histidinol to L-histidinaldehyde and then to L-histidine.</text>
</comment>
<keyword evidence="5 12" id="KW-0028">Amino-acid biosynthesis</keyword>
<dbReference type="AlphaFoldDB" id="A0A420D9A6"/>